<keyword evidence="2" id="KW-1185">Reference proteome</keyword>
<protein>
    <submittedName>
        <fullName evidence="1">GxxExxY protein</fullName>
    </submittedName>
</protein>
<dbReference type="Proteomes" id="UP001597361">
    <property type="component" value="Unassembled WGS sequence"/>
</dbReference>
<sequence>MNYLKASNKTLGLLINFAKPKVEIKES</sequence>
<comment type="caution">
    <text evidence="1">The sequence shown here is derived from an EMBL/GenBank/DDBJ whole genome shotgun (WGS) entry which is preliminary data.</text>
</comment>
<dbReference type="Pfam" id="PF13366">
    <property type="entry name" value="PDDEXK_3"/>
    <property type="match status" value="1"/>
</dbReference>
<organism evidence="1 2">
    <name type="scientific">Belliella marina</name>
    <dbReference type="NCBI Taxonomy" id="1644146"/>
    <lineage>
        <taxon>Bacteria</taxon>
        <taxon>Pseudomonadati</taxon>
        <taxon>Bacteroidota</taxon>
        <taxon>Cytophagia</taxon>
        <taxon>Cytophagales</taxon>
        <taxon>Cyclobacteriaceae</taxon>
        <taxon>Belliella</taxon>
    </lineage>
</organism>
<name>A0ABW4VK87_9BACT</name>
<gene>
    <name evidence="1" type="ORF">ACFSKL_06285</name>
</gene>
<dbReference type="RefSeq" id="WP_376884686.1">
    <property type="nucleotide sequence ID" value="NZ_JBHUHR010000015.1"/>
</dbReference>
<proteinExistence type="predicted"/>
<accession>A0ABW4VK87</accession>
<reference evidence="2" key="1">
    <citation type="journal article" date="2019" name="Int. J. Syst. Evol. Microbiol.">
        <title>The Global Catalogue of Microorganisms (GCM) 10K type strain sequencing project: providing services to taxonomists for standard genome sequencing and annotation.</title>
        <authorList>
            <consortium name="The Broad Institute Genomics Platform"/>
            <consortium name="The Broad Institute Genome Sequencing Center for Infectious Disease"/>
            <person name="Wu L."/>
            <person name="Ma J."/>
        </authorList>
    </citation>
    <scope>NUCLEOTIDE SEQUENCE [LARGE SCALE GENOMIC DNA]</scope>
    <source>
        <strain evidence="2">CGMCC 1.15180</strain>
    </source>
</reference>
<evidence type="ECO:0000313" key="2">
    <source>
        <dbReference type="Proteomes" id="UP001597361"/>
    </source>
</evidence>
<dbReference type="InterPro" id="IPR026350">
    <property type="entry name" value="GxxExxY"/>
</dbReference>
<dbReference type="EMBL" id="JBHUHR010000015">
    <property type="protein sequence ID" value="MFD2034390.1"/>
    <property type="molecule type" value="Genomic_DNA"/>
</dbReference>
<evidence type="ECO:0000313" key="1">
    <source>
        <dbReference type="EMBL" id="MFD2034390.1"/>
    </source>
</evidence>